<proteinExistence type="predicted"/>
<dbReference type="Proteomes" id="UP000078460">
    <property type="component" value="Unassembled WGS sequence"/>
</dbReference>
<accession>A0A175Y3N6</accession>
<dbReference type="KEGG" id="smy:BJP26_19370"/>
<organism evidence="1 2">
    <name type="scientific">Sphingomonas melonis TY</name>
    <dbReference type="NCBI Taxonomy" id="621456"/>
    <lineage>
        <taxon>Bacteria</taxon>
        <taxon>Pseudomonadati</taxon>
        <taxon>Pseudomonadota</taxon>
        <taxon>Alphaproteobacteria</taxon>
        <taxon>Sphingomonadales</taxon>
        <taxon>Sphingomonadaceae</taxon>
        <taxon>Sphingomonas</taxon>
    </lineage>
</organism>
<gene>
    <name evidence="1" type="ORF">AVM11_17435</name>
</gene>
<name>A0A175Y3N6_9SPHN</name>
<sequence>MSRAYEEAIERRRDAYVAQALGISVETLDDYPFDLDENASDDGVVYGWRVLWNEEAPPGVDANGTSGLLWSDIPAAPNEPDEDDRDA</sequence>
<evidence type="ECO:0000313" key="1">
    <source>
        <dbReference type="EMBL" id="KZB95069.1"/>
    </source>
</evidence>
<protein>
    <submittedName>
        <fullName evidence="1">Uncharacterized protein</fullName>
    </submittedName>
</protein>
<dbReference type="RefSeq" id="WP_063113172.1">
    <property type="nucleotide sequence ID" value="NZ_LQCK02000018.1"/>
</dbReference>
<evidence type="ECO:0000313" key="2">
    <source>
        <dbReference type="Proteomes" id="UP000078460"/>
    </source>
</evidence>
<dbReference type="AlphaFoldDB" id="A0A175Y3N6"/>
<keyword evidence="2" id="KW-1185">Reference proteome</keyword>
<dbReference type="OrthoDB" id="7574970at2"/>
<dbReference type="EMBL" id="LQCK02000018">
    <property type="protein sequence ID" value="KZB95069.1"/>
    <property type="molecule type" value="Genomic_DNA"/>
</dbReference>
<reference evidence="1" key="1">
    <citation type="submission" date="2016-03" db="EMBL/GenBank/DDBJ databases">
        <title>Sphingomonas melonis TY, whole genome shotgun sequencing.</title>
        <authorList>
            <person name="Wang H."/>
            <person name="Zhu P."/>
        </authorList>
    </citation>
    <scope>NUCLEOTIDE SEQUENCE [LARGE SCALE GENOMIC DNA]</scope>
    <source>
        <strain evidence="1">TY</strain>
    </source>
</reference>
<comment type="caution">
    <text evidence="1">The sequence shown here is derived from an EMBL/GenBank/DDBJ whole genome shotgun (WGS) entry which is preliminary data.</text>
</comment>